<accession>A0A1X7MTA7</accession>
<dbReference type="InterPro" id="IPR029069">
    <property type="entry name" value="HotDog_dom_sf"/>
</dbReference>
<keyword evidence="2 3" id="KW-0378">Hydrolase</keyword>
<dbReference type="EMBL" id="FXBL01000004">
    <property type="protein sequence ID" value="SMH28069.1"/>
    <property type="molecule type" value="Genomic_DNA"/>
</dbReference>
<dbReference type="SUPFAM" id="SSF54637">
    <property type="entry name" value="Thioesterase/thiol ester dehydrase-isomerase"/>
    <property type="match status" value="1"/>
</dbReference>
<dbReference type="Pfam" id="PF03061">
    <property type="entry name" value="4HBT"/>
    <property type="match status" value="1"/>
</dbReference>
<dbReference type="InterPro" id="IPR033120">
    <property type="entry name" value="HOTDOG_ACOT"/>
</dbReference>
<dbReference type="GO" id="GO:0006637">
    <property type="term" value="P:acyl-CoA metabolic process"/>
    <property type="evidence" value="ECO:0007669"/>
    <property type="project" value="TreeGrafter"/>
</dbReference>
<feature type="domain" description="HotDog ACOT-type" evidence="4">
    <location>
        <begin position="7"/>
        <end position="118"/>
    </location>
</feature>
<evidence type="ECO:0000259" key="4">
    <source>
        <dbReference type="PROSITE" id="PS51770"/>
    </source>
</evidence>
<dbReference type="PROSITE" id="PS51770">
    <property type="entry name" value="HOTDOG_ACOT"/>
    <property type="match status" value="1"/>
</dbReference>
<dbReference type="GO" id="GO:0052816">
    <property type="term" value="F:long-chain fatty acyl-CoA hydrolase activity"/>
    <property type="evidence" value="ECO:0007669"/>
    <property type="project" value="TreeGrafter"/>
</dbReference>
<dbReference type="PANTHER" id="PTHR11049">
    <property type="entry name" value="ACYL COENZYME A THIOESTER HYDROLASE"/>
    <property type="match status" value="1"/>
</dbReference>
<evidence type="ECO:0000256" key="2">
    <source>
        <dbReference type="ARBA" id="ARBA00022801"/>
    </source>
</evidence>
<dbReference type="Gene3D" id="3.10.129.10">
    <property type="entry name" value="Hotdog Thioesterase"/>
    <property type="match status" value="1"/>
</dbReference>
<evidence type="ECO:0000313" key="5">
    <source>
        <dbReference type="EMBL" id="SMH28069.1"/>
    </source>
</evidence>
<evidence type="ECO:0000256" key="3">
    <source>
        <dbReference type="PROSITE-ProRule" id="PRU01106"/>
    </source>
</evidence>
<dbReference type="InterPro" id="IPR006683">
    <property type="entry name" value="Thioestr_dom"/>
</dbReference>
<evidence type="ECO:0000256" key="1">
    <source>
        <dbReference type="ARBA" id="ARBA00010458"/>
    </source>
</evidence>
<protein>
    <submittedName>
        <fullName evidence="5">Thioesterase superfamily protein</fullName>
    </submittedName>
</protein>
<dbReference type="PANTHER" id="PTHR11049:SF24">
    <property type="entry name" value="CYTOSOLIC ACYL COENZYME A THIOESTER HYDROLASE"/>
    <property type="match status" value="1"/>
</dbReference>
<organism evidence="5 6">
    <name type="scientific">Mesorhizobium australicum</name>
    <dbReference type="NCBI Taxonomy" id="536018"/>
    <lineage>
        <taxon>Bacteria</taxon>
        <taxon>Pseudomonadati</taxon>
        <taxon>Pseudomonadota</taxon>
        <taxon>Alphaproteobacteria</taxon>
        <taxon>Hyphomicrobiales</taxon>
        <taxon>Phyllobacteriaceae</taxon>
        <taxon>Mesorhizobium</taxon>
    </lineage>
</organism>
<reference evidence="5 6" key="1">
    <citation type="submission" date="2017-04" db="EMBL/GenBank/DDBJ databases">
        <authorList>
            <person name="Afonso C.L."/>
            <person name="Miller P.J."/>
            <person name="Scott M.A."/>
            <person name="Spackman E."/>
            <person name="Goraichik I."/>
            <person name="Dimitrov K.M."/>
            <person name="Suarez D.L."/>
            <person name="Swayne D.E."/>
        </authorList>
    </citation>
    <scope>NUCLEOTIDE SEQUENCE [LARGE SCALE GENOMIC DNA]</scope>
    <source>
        <strain evidence="5 6">B5P</strain>
    </source>
</reference>
<comment type="similarity">
    <text evidence="1">Belongs to the acyl coenzyme A hydrolase family.</text>
</comment>
<dbReference type="AlphaFoldDB" id="A0A1X7MTA7"/>
<dbReference type="GO" id="GO:0005829">
    <property type="term" value="C:cytosol"/>
    <property type="evidence" value="ECO:0007669"/>
    <property type="project" value="TreeGrafter"/>
</dbReference>
<evidence type="ECO:0000313" key="6">
    <source>
        <dbReference type="Proteomes" id="UP000193083"/>
    </source>
</evidence>
<name>A0A1X7MTA7_9HYPH</name>
<dbReference type="Proteomes" id="UP000193083">
    <property type="component" value="Unassembled WGS sequence"/>
</dbReference>
<keyword evidence="6" id="KW-1185">Reference proteome</keyword>
<proteinExistence type="inferred from homology"/>
<gene>
    <name evidence="5" type="ORF">SAMN02982922_0713</name>
</gene>
<dbReference type="GO" id="GO:0009062">
    <property type="term" value="P:fatty acid catabolic process"/>
    <property type="evidence" value="ECO:0007669"/>
    <property type="project" value="TreeGrafter"/>
</dbReference>
<sequence length="138" mass="14987">MPLTAEHTGRAETRFTEVVLLEHAQDDALYGPNVLRMMGKAAFVCASRHARCAVVLAKADSIEFRRTIGAGEIVDVRARLAFRGHSSMTVLVDVDPADRGGDMPAVSGRFMMVAVDRDGVPMPIPSFADQSRREETAS</sequence>
<dbReference type="CDD" id="cd03442">
    <property type="entry name" value="BFIT_BACH"/>
    <property type="match status" value="1"/>
</dbReference>
<dbReference type="InterPro" id="IPR040170">
    <property type="entry name" value="Cytosol_ACT"/>
</dbReference>